<keyword evidence="2" id="KW-1185">Reference proteome</keyword>
<dbReference type="AlphaFoldDB" id="I0YR47"/>
<dbReference type="RefSeq" id="XP_005645410.1">
    <property type="nucleotide sequence ID" value="XM_005645353.1"/>
</dbReference>
<organism evidence="1 2">
    <name type="scientific">Coccomyxa subellipsoidea (strain C-169)</name>
    <name type="common">Green microalga</name>
    <dbReference type="NCBI Taxonomy" id="574566"/>
    <lineage>
        <taxon>Eukaryota</taxon>
        <taxon>Viridiplantae</taxon>
        <taxon>Chlorophyta</taxon>
        <taxon>core chlorophytes</taxon>
        <taxon>Trebouxiophyceae</taxon>
        <taxon>Trebouxiophyceae incertae sedis</taxon>
        <taxon>Coccomyxaceae</taxon>
        <taxon>Coccomyxa</taxon>
        <taxon>Coccomyxa subellipsoidea</taxon>
    </lineage>
</organism>
<protein>
    <submittedName>
        <fullName evidence="1">Uncharacterized protein</fullName>
    </submittedName>
</protein>
<reference evidence="1 2" key="1">
    <citation type="journal article" date="2012" name="Genome Biol.">
        <title>The genome of the polar eukaryotic microalga coccomyxa subellipsoidea reveals traits of cold adaptation.</title>
        <authorList>
            <person name="Blanc G."/>
            <person name="Agarkova I."/>
            <person name="Grimwood J."/>
            <person name="Kuo A."/>
            <person name="Brueggeman A."/>
            <person name="Dunigan D."/>
            <person name="Gurnon J."/>
            <person name="Ladunga I."/>
            <person name="Lindquist E."/>
            <person name="Lucas S."/>
            <person name="Pangilinan J."/>
            <person name="Proschold T."/>
            <person name="Salamov A."/>
            <person name="Schmutz J."/>
            <person name="Weeks D."/>
            <person name="Yamada T."/>
            <person name="Claverie J.M."/>
            <person name="Grigoriev I."/>
            <person name="Van Etten J."/>
            <person name="Lomsadze A."/>
            <person name="Borodovsky M."/>
        </authorList>
    </citation>
    <scope>NUCLEOTIDE SEQUENCE [LARGE SCALE GENOMIC DNA]</scope>
    <source>
        <strain evidence="1 2">C-169</strain>
    </source>
</reference>
<comment type="caution">
    <text evidence="1">The sequence shown here is derived from an EMBL/GenBank/DDBJ whole genome shotgun (WGS) entry which is preliminary data.</text>
</comment>
<evidence type="ECO:0000313" key="2">
    <source>
        <dbReference type="Proteomes" id="UP000007264"/>
    </source>
</evidence>
<dbReference type="KEGG" id="csl:COCSUDRAFT_33917"/>
<dbReference type="GeneID" id="17038845"/>
<dbReference type="Proteomes" id="UP000007264">
    <property type="component" value="Unassembled WGS sequence"/>
</dbReference>
<evidence type="ECO:0000313" key="1">
    <source>
        <dbReference type="EMBL" id="EIE20866.1"/>
    </source>
</evidence>
<accession>I0YR47</accession>
<gene>
    <name evidence="1" type="ORF">COCSUDRAFT_33917</name>
</gene>
<name>I0YR47_COCSC</name>
<proteinExistence type="predicted"/>
<dbReference type="EMBL" id="AGSI01000014">
    <property type="protein sequence ID" value="EIE20866.1"/>
    <property type="molecule type" value="Genomic_DNA"/>
</dbReference>
<sequence>MIMFFSARSLTTGRVVGGCGIYNNYNTIFHCMLGQSRCFASVSYVRMHDECALVLGVAVGPSPSCPSTGLHCKISHQDVYAYGSPSLKGQCAMVFFLKVAAVCETVTKHKYIVAMLCKFFMRLGR</sequence>